<protein>
    <submittedName>
        <fullName evidence="2">Spore protein</fullName>
    </submittedName>
</protein>
<keyword evidence="3" id="KW-1185">Reference proteome</keyword>
<dbReference type="OrthoDB" id="1799076at2"/>
<name>A0A0M1P4M4_9BACL</name>
<dbReference type="AlphaFoldDB" id="A0A0M1P4M4"/>
<proteinExistence type="inferred from homology"/>
<dbReference type="EMBL" id="LIUT01000001">
    <property type="protein sequence ID" value="KOR88994.1"/>
    <property type="molecule type" value="Genomic_DNA"/>
</dbReference>
<evidence type="ECO:0000313" key="3">
    <source>
        <dbReference type="Proteomes" id="UP000036932"/>
    </source>
</evidence>
<feature type="region of interest" description="Disordered" evidence="1">
    <location>
        <begin position="37"/>
        <end position="75"/>
    </location>
</feature>
<dbReference type="InterPro" id="IPR017524">
    <property type="entry name" value="SASP_thioredoxin-like"/>
</dbReference>
<dbReference type="HAMAP" id="MF_01506">
    <property type="entry name" value="Tlp"/>
    <property type="match status" value="1"/>
</dbReference>
<evidence type="ECO:0000256" key="1">
    <source>
        <dbReference type="SAM" id="MobiDB-lite"/>
    </source>
</evidence>
<gene>
    <name evidence="2" type="ORF">AM231_07315</name>
</gene>
<dbReference type="PATRIC" id="fig|1705565.3.peg.3380"/>
<sequence>MAKPDNRKDNVEHLQQAVHNTIENYREAEDYLEEFGDEIPASEKEEIQDRNARREHSISGFREEIKDEAAHQQGE</sequence>
<accession>A0A0M1P4M4</accession>
<dbReference type="NCBIfam" id="TIGR03090">
    <property type="entry name" value="SASP_tlp"/>
    <property type="match status" value="1"/>
</dbReference>
<dbReference type="RefSeq" id="WP_053493763.1">
    <property type="nucleotide sequence ID" value="NZ_LIUT01000001.1"/>
</dbReference>
<dbReference type="Proteomes" id="UP000036932">
    <property type="component" value="Unassembled WGS sequence"/>
</dbReference>
<reference evidence="3" key="1">
    <citation type="submission" date="2015-08" db="EMBL/GenBank/DDBJ databases">
        <title>Genome sequencing project for genomic taxonomy and phylogenomics of Bacillus-like bacteria.</title>
        <authorList>
            <person name="Liu B."/>
            <person name="Wang J."/>
            <person name="Zhu Y."/>
            <person name="Liu G."/>
            <person name="Chen Q."/>
            <person name="Chen Z."/>
            <person name="Lan J."/>
            <person name="Che J."/>
            <person name="Ge C."/>
            <person name="Shi H."/>
            <person name="Pan Z."/>
            <person name="Liu X."/>
        </authorList>
    </citation>
    <scope>NUCLEOTIDE SEQUENCE [LARGE SCALE GENOMIC DNA]</scope>
    <source>
        <strain evidence="3">FJAT-22460</strain>
    </source>
</reference>
<comment type="caution">
    <text evidence="2">The sequence shown here is derived from an EMBL/GenBank/DDBJ whole genome shotgun (WGS) entry which is preliminary data.</text>
</comment>
<evidence type="ECO:0000313" key="2">
    <source>
        <dbReference type="EMBL" id="KOR88994.1"/>
    </source>
</evidence>
<organism evidence="2 3">
    <name type="scientific">Paenibacillus solani</name>
    <dbReference type="NCBI Taxonomy" id="1705565"/>
    <lineage>
        <taxon>Bacteria</taxon>
        <taxon>Bacillati</taxon>
        <taxon>Bacillota</taxon>
        <taxon>Bacilli</taxon>
        <taxon>Bacillales</taxon>
        <taxon>Paenibacillaceae</taxon>
        <taxon>Paenibacillus</taxon>
    </lineage>
</organism>
<feature type="compositionally biased region" description="Basic and acidic residues" evidence="1">
    <location>
        <begin position="41"/>
        <end position="75"/>
    </location>
</feature>
<dbReference type="Pfam" id="PF19824">
    <property type="entry name" value="Tlp"/>
    <property type="match status" value="1"/>
</dbReference>